<sequence>MIKYFCKKCNLDAGKSECPVCGERTEVKSKIYWCENCQIPTYDEECPICHSPGKYLTSDVRPVFPEERLLLEILIDKPLAFLKDSVWNGVGNRYYVNGKKLSFSISKVKELNPDDIREQLENYRDQNSYEYFDIFIKRWILANADHYNFISSEAKQFIQAHSKRFLKGNTNAAFVSFSGGKDSTVVSDLVRKALGSPSIIHIFGNTTLEFPQTYKYLQRFREANRKTPVLLTENKEQDFFHLCETFGPPSRTLRWCCTIFKTGFIGDKIKKTFGDLNTILTFYGIRRSESSSRNNYERSSVGKKISKQLVVSPIIDWLDYDIWLYIVTTNIDFNDAYRLGYTRVGCWCCPNNSQWSQFLAGIYMPDQSKRFHEILLNFATKMGKEDPEDYVNSGGWKARQGGAGIELSKNVAIDFKPCATDAKSFHYILNKPITKELYEFFKPFGELNFDMGKSRLGEVYVLDAKTKQPLMKLQGRLGTNELRISILSTPIAARTKTVEIELKFKCQITKFQLCAGCHACENVCRYGAIRLVKCGESDTDYRYEVDADKCVHCFKCINHYTGGCYMRKVLLPRGKGYSENER</sequence>
<feature type="domain" description="4Fe-4S ferredoxin-type" evidence="1">
    <location>
        <begin position="504"/>
        <end position="534"/>
    </location>
</feature>
<dbReference type="Gene3D" id="3.40.50.620">
    <property type="entry name" value="HUPs"/>
    <property type="match status" value="1"/>
</dbReference>
<reference evidence="2 3" key="1">
    <citation type="submission" date="2021-06" db="EMBL/GenBank/DDBJ databases">
        <title>Description of novel taxa of the family Lachnospiraceae.</title>
        <authorList>
            <person name="Chaplin A.V."/>
            <person name="Sokolova S.R."/>
            <person name="Pikina A.P."/>
            <person name="Korzhanova M."/>
            <person name="Belova V."/>
            <person name="Korostin D."/>
            <person name="Efimov B.A."/>
        </authorList>
    </citation>
    <scope>NUCLEOTIDE SEQUENCE [LARGE SCALE GENOMIC DNA]</scope>
    <source>
        <strain evidence="2 3">ASD4241</strain>
    </source>
</reference>
<proteinExistence type="predicted"/>
<organism evidence="2 3">
    <name type="scientific">Diplocloster modestus</name>
    <dbReference type="NCBI Taxonomy" id="2850322"/>
    <lineage>
        <taxon>Bacteria</taxon>
        <taxon>Bacillati</taxon>
        <taxon>Bacillota</taxon>
        <taxon>Clostridia</taxon>
        <taxon>Lachnospirales</taxon>
        <taxon>Lachnospiraceae</taxon>
        <taxon>Diplocloster</taxon>
    </lineage>
</organism>
<dbReference type="Gene3D" id="3.30.70.20">
    <property type="match status" value="1"/>
</dbReference>
<dbReference type="PANTHER" id="PTHR43196:SF2">
    <property type="entry name" value="PHOSPHOADENOSINE PHOSPHOSULFATE REDUCTASE"/>
    <property type="match status" value="1"/>
</dbReference>
<dbReference type="SUPFAM" id="SSF52402">
    <property type="entry name" value="Adenine nucleotide alpha hydrolases-like"/>
    <property type="match status" value="1"/>
</dbReference>
<dbReference type="Proteomes" id="UP001314681">
    <property type="component" value="Unassembled WGS sequence"/>
</dbReference>
<dbReference type="EMBL" id="JAHQCX010000025">
    <property type="protein sequence ID" value="MBU9728860.1"/>
    <property type="molecule type" value="Genomic_DNA"/>
</dbReference>
<accession>A0ABS6KEC3</accession>
<evidence type="ECO:0000313" key="3">
    <source>
        <dbReference type="Proteomes" id="UP001314681"/>
    </source>
</evidence>
<dbReference type="InterPro" id="IPR002500">
    <property type="entry name" value="PAPS_reduct_dom"/>
</dbReference>
<comment type="caution">
    <text evidence="2">The sequence shown here is derived from an EMBL/GenBank/DDBJ whole genome shotgun (WGS) entry which is preliminary data.</text>
</comment>
<protein>
    <submittedName>
        <fullName evidence="2">Phosphoadenosine phosphosulfate reductase family protein</fullName>
    </submittedName>
</protein>
<name>A0ABS6KEC3_9FIRM</name>
<dbReference type="RefSeq" id="WP_158350923.1">
    <property type="nucleotide sequence ID" value="NZ_JAHQCX010000025.1"/>
</dbReference>
<keyword evidence="3" id="KW-1185">Reference proteome</keyword>
<evidence type="ECO:0000313" key="2">
    <source>
        <dbReference type="EMBL" id="MBU9728860.1"/>
    </source>
</evidence>
<dbReference type="SUPFAM" id="SSF54862">
    <property type="entry name" value="4Fe-4S ferredoxins"/>
    <property type="match status" value="1"/>
</dbReference>
<gene>
    <name evidence="2" type="ORF">KTH90_22975</name>
</gene>
<dbReference type="PANTHER" id="PTHR43196">
    <property type="entry name" value="SULFATE ADENYLYLTRANSFERASE SUBUNIT 2"/>
    <property type="match status" value="1"/>
</dbReference>
<dbReference type="InterPro" id="IPR014729">
    <property type="entry name" value="Rossmann-like_a/b/a_fold"/>
</dbReference>
<dbReference type="PROSITE" id="PS51379">
    <property type="entry name" value="4FE4S_FER_2"/>
    <property type="match status" value="1"/>
</dbReference>
<evidence type="ECO:0000259" key="1">
    <source>
        <dbReference type="PROSITE" id="PS51379"/>
    </source>
</evidence>
<dbReference type="InterPro" id="IPR017896">
    <property type="entry name" value="4Fe4S_Fe-S-bd"/>
</dbReference>
<dbReference type="Pfam" id="PF01507">
    <property type="entry name" value="PAPS_reduct"/>
    <property type="match status" value="1"/>
</dbReference>
<dbReference type="InterPro" id="IPR050128">
    <property type="entry name" value="Sulfate_adenylyltrnsfr_sub2"/>
</dbReference>